<proteinExistence type="predicted"/>
<keyword evidence="2" id="KW-1185">Reference proteome</keyword>
<reference evidence="2" key="2">
    <citation type="submission" date="2011-02" db="EMBL/GenBank/DDBJ databases">
        <title>The complete genome of Fluviicola taffensis DSM 16823.</title>
        <authorList>
            <consortium name="US DOE Joint Genome Institute (JGI-PGF)"/>
            <person name="Lucas S."/>
            <person name="Copeland A."/>
            <person name="Lapidus A."/>
            <person name="Bruce D."/>
            <person name="Goodwin L."/>
            <person name="Pitluck S."/>
            <person name="Kyrpides N."/>
            <person name="Mavromatis K."/>
            <person name="Ivanova N."/>
            <person name="Mikhailova N."/>
            <person name="Pagani I."/>
            <person name="Chertkov O."/>
            <person name="Detter J.C."/>
            <person name="Han C."/>
            <person name="Tapia R."/>
            <person name="Land M."/>
            <person name="Hauser L."/>
            <person name="Markowitz V."/>
            <person name="Cheng J.-F."/>
            <person name="Hugenholtz P."/>
            <person name="Woyke T."/>
            <person name="Wu D."/>
            <person name="Tindall B."/>
            <person name="Pomrenke H.G."/>
            <person name="Brambilla E."/>
            <person name="Klenk H.-P."/>
            <person name="Eisen J.A."/>
        </authorList>
    </citation>
    <scope>NUCLEOTIDE SEQUENCE [LARGE SCALE GENOMIC DNA]</scope>
    <source>
        <strain evidence="2">DSM 16823 / RW262 / RW262</strain>
    </source>
</reference>
<dbReference type="EMBL" id="CP002542">
    <property type="protein sequence ID" value="AEA44973.1"/>
    <property type="molecule type" value="Genomic_DNA"/>
</dbReference>
<protein>
    <submittedName>
        <fullName evidence="1">Uncharacterized protein</fullName>
    </submittedName>
</protein>
<dbReference type="KEGG" id="fte:Fluta_2994"/>
<reference evidence="1 2" key="1">
    <citation type="journal article" date="2011" name="Stand. Genomic Sci.">
        <title>Complete genome sequence of the gliding freshwater bacterium Fluviicola taffensis type strain (RW262).</title>
        <authorList>
            <person name="Woyke T."/>
            <person name="Chertkov O."/>
            <person name="Lapidus A."/>
            <person name="Nolan M."/>
            <person name="Lucas S."/>
            <person name="Del Rio T.G."/>
            <person name="Tice H."/>
            <person name="Cheng J.F."/>
            <person name="Tapia R."/>
            <person name="Han C."/>
            <person name="Goodwin L."/>
            <person name="Pitluck S."/>
            <person name="Liolios K."/>
            <person name="Pagani I."/>
            <person name="Ivanova N."/>
            <person name="Huntemann M."/>
            <person name="Mavromatis K."/>
            <person name="Mikhailova N."/>
            <person name="Pati A."/>
            <person name="Chen A."/>
            <person name="Palaniappan K."/>
            <person name="Land M."/>
            <person name="Hauser L."/>
            <person name="Brambilla E.M."/>
            <person name="Rohde M."/>
            <person name="Mwirichia R."/>
            <person name="Sikorski J."/>
            <person name="Tindall B.J."/>
            <person name="Goker M."/>
            <person name="Bristow J."/>
            <person name="Eisen J.A."/>
            <person name="Markowitz V."/>
            <person name="Hugenholtz P."/>
            <person name="Klenk H.P."/>
            <person name="Kyrpides N.C."/>
        </authorList>
    </citation>
    <scope>NUCLEOTIDE SEQUENCE [LARGE SCALE GENOMIC DNA]</scope>
    <source>
        <strain evidence="2">DSM 16823 / RW262 / RW262</strain>
    </source>
</reference>
<organism evidence="1 2">
    <name type="scientific">Fluviicola taffensis (strain DSM 16823 / NCIMB 13979 / RW262)</name>
    <dbReference type="NCBI Taxonomy" id="755732"/>
    <lineage>
        <taxon>Bacteria</taxon>
        <taxon>Pseudomonadati</taxon>
        <taxon>Bacteroidota</taxon>
        <taxon>Flavobacteriia</taxon>
        <taxon>Flavobacteriales</taxon>
        <taxon>Crocinitomicaceae</taxon>
        <taxon>Fluviicola</taxon>
    </lineage>
</organism>
<gene>
    <name evidence="1" type="ordered locus">Fluta_2994</name>
</gene>
<dbReference type="HOGENOM" id="CLU_1052335_0_0_10"/>
<dbReference type="eggNOG" id="ENOG50337ZD">
    <property type="taxonomic scope" value="Bacteria"/>
</dbReference>
<evidence type="ECO:0000313" key="2">
    <source>
        <dbReference type="Proteomes" id="UP000007463"/>
    </source>
</evidence>
<dbReference type="AlphaFoldDB" id="F2IJA3"/>
<evidence type="ECO:0000313" key="1">
    <source>
        <dbReference type="EMBL" id="AEA44973.1"/>
    </source>
</evidence>
<accession>F2IJA3</accession>
<dbReference type="RefSeq" id="WP_013687742.1">
    <property type="nucleotide sequence ID" value="NC_015321.1"/>
</dbReference>
<dbReference type="Proteomes" id="UP000007463">
    <property type="component" value="Chromosome"/>
</dbReference>
<sequence length="313" mass="36669">MPKMLATRVCSFFFLFFFWVLINWKNEIHVFLASPIVKLNPMKRSASDICLLCLTNPSTKTNSHILPKFLSKELFGPKQQKKGFQVSSSNPINHPKHTIQDSPKENYILCPECEDYFSLLETICSDVFNTWKQKSNNGEYTLTSYKKLFSIVFFKTMNSKVFRLMIYSIFWRSSVTNHAVFNRFQIIPEIEEKIRESLVLHKSVNKSELQKVFLSMNKIPLYPISIITSETFKDQTSNLIFASPRRDVYLIIMDQFSLMMFENDSKVTEELFRLSSNMEVEDCKMLVFKEETWMMNIVQPILDLIAKSIVENS</sequence>
<name>F2IJA3_FLUTR</name>